<dbReference type="OMA" id="RWTKMID"/>
<dbReference type="InterPro" id="IPR017441">
    <property type="entry name" value="Protein_kinase_ATP_BS"/>
</dbReference>
<dbReference type="PROSITE" id="PS50011">
    <property type="entry name" value="PROTEIN_KINASE_DOM"/>
    <property type="match status" value="1"/>
</dbReference>
<dbReference type="InterPro" id="IPR003527">
    <property type="entry name" value="MAP_kinase_CS"/>
</dbReference>
<comment type="cofactor">
    <cofactor evidence="1 10">
        <name>Mg(2+)</name>
        <dbReference type="ChEBI" id="CHEBI:18420"/>
    </cofactor>
</comment>
<protein>
    <recommendedName>
        <fullName evidence="10">Mitogen-activated protein kinase</fullName>
        <ecNumber evidence="10">2.7.11.24</ecNumber>
    </recommendedName>
</protein>
<reference evidence="13" key="2">
    <citation type="submission" date="2025-09" db="UniProtKB">
        <authorList>
            <consortium name="Ensembl"/>
        </authorList>
    </citation>
    <scope>IDENTIFICATION</scope>
</reference>
<comment type="catalytic activity">
    <reaction evidence="7 10">
        <text>L-threonyl-[protein] + ATP = O-phospho-L-threonyl-[protein] + ADP + H(+)</text>
        <dbReference type="Rhea" id="RHEA:46608"/>
        <dbReference type="Rhea" id="RHEA-COMP:11060"/>
        <dbReference type="Rhea" id="RHEA-COMP:11605"/>
        <dbReference type="ChEBI" id="CHEBI:15378"/>
        <dbReference type="ChEBI" id="CHEBI:30013"/>
        <dbReference type="ChEBI" id="CHEBI:30616"/>
        <dbReference type="ChEBI" id="CHEBI:61977"/>
        <dbReference type="ChEBI" id="CHEBI:456216"/>
        <dbReference type="EC" id="2.7.11.24"/>
    </reaction>
</comment>
<evidence type="ECO:0000256" key="1">
    <source>
        <dbReference type="ARBA" id="ARBA00001946"/>
    </source>
</evidence>
<accession>A0A8C4QJZ9</accession>
<dbReference type="AlphaFoldDB" id="A0A8C4QJZ9"/>
<reference evidence="13" key="1">
    <citation type="submission" date="2025-08" db="UniProtKB">
        <authorList>
            <consortium name="Ensembl"/>
        </authorList>
    </citation>
    <scope>IDENTIFICATION</scope>
</reference>
<evidence type="ECO:0000256" key="7">
    <source>
        <dbReference type="ARBA" id="ARBA00047592"/>
    </source>
</evidence>
<evidence type="ECO:0000256" key="3">
    <source>
        <dbReference type="ARBA" id="ARBA00022679"/>
    </source>
</evidence>
<dbReference type="SUPFAM" id="SSF56112">
    <property type="entry name" value="Protein kinase-like (PK-like)"/>
    <property type="match status" value="1"/>
</dbReference>
<evidence type="ECO:0000256" key="9">
    <source>
        <dbReference type="PROSITE-ProRule" id="PRU10141"/>
    </source>
</evidence>
<evidence type="ECO:0000256" key="5">
    <source>
        <dbReference type="ARBA" id="ARBA00022777"/>
    </source>
</evidence>
<dbReference type="Pfam" id="PF00069">
    <property type="entry name" value="Pkinase"/>
    <property type="match status" value="1"/>
</dbReference>
<evidence type="ECO:0000256" key="8">
    <source>
        <dbReference type="ARBA" id="ARBA00048312"/>
    </source>
</evidence>
<organism evidence="13 14">
    <name type="scientific">Eptatretus burgeri</name>
    <name type="common">Inshore hagfish</name>
    <dbReference type="NCBI Taxonomy" id="7764"/>
    <lineage>
        <taxon>Eukaryota</taxon>
        <taxon>Metazoa</taxon>
        <taxon>Chordata</taxon>
        <taxon>Craniata</taxon>
        <taxon>Vertebrata</taxon>
        <taxon>Cyclostomata</taxon>
        <taxon>Myxini</taxon>
        <taxon>Myxiniformes</taxon>
        <taxon>Myxinidae</taxon>
        <taxon>Eptatretinae</taxon>
        <taxon>Eptatretus</taxon>
    </lineage>
</organism>
<evidence type="ECO:0000256" key="6">
    <source>
        <dbReference type="ARBA" id="ARBA00022840"/>
    </source>
</evidence>
<dbReference type="InterPro" id="IPR008271">
    <property type="entry name" value="Ser/Thr_kinase_AS"/>
</dbReference>
<dbReference type="PROSITE" id="PS01351">
    <property type="entry name" value="MAPK"/>
    <property type="match status" value="1"/>
</dbReference>
<dbReference type="Gene3D" id="3.30.200.20">
    <property type="entry name" value="Phosphorylase Kinase, domain 1"/>
    <property type="match status" value="1"/>
</dbReference>
<keyword evidence="6 9" id="KW-0067">ATP-binding</keyword>
<dbReference type="SMART" id="SM00220">
    <property type="entry name" value="S_TKc"/>
    <property type="match status" value="1"/>
</dbReference>
<sequence length="824" mass="90164">MEKRAEVQELRRTNKTQAIAGNLDKVGENNVLATLHARSLDISFNVAPDYEVLETIGTGAYGVVCAAIHKATGDRVAIKKVPDAFEISTTARRTLREIRVLGHCRHDNIIALRDLLAPPSAPTPFKNVYMVLDLMESDLHQVIHSDQPISTQHVQYFTYQLLRGLKYLHSAQIVHRDLKPSNLLVSATCELKIGDFGMARGLKGGQDRDSAFMTEYVATRWYRAPELLLALHKYTAAMDMWSAGCILAEMLGRKQLFPGRNYVHQLHLILSVLGSPPAELIQMIDAERVRAYLLSLPPHPAVPLSTVLPPTPASALTLLSSLLRFSPWRRPSASIALSHTFLSPYHDPSDEPLCFPPLDFSFDSPSLSPGDARLAVSSEIATFRARRLRLDNLVPTPCSTHHPSSTTHSSSPSHCSPDSNMSCSSLKSSNQSNLNSDTIPESFLLPSASSVPTSLFSSSLSSTLKQSTSSVCSPQMKKTSAQHVPCMGKASPEHLAPVQPQTTPRDAVVTETKGRLGRDGTGGKISDDTKEALKGLLRVRHRDPSHQEEEPGKVRSAAGVPGGTGATGGPASRGVTALERQREREERRRRRLEKAKSRSRKGKARRGSSGSGGGAEMRQGLGGCLTGVVLSEDDWTLFERWTKMREREGARGRKHEESQGNVGTNGSLVMRENEGVKENEVKEKKQENKVEREGLREEVGFERQWGNQREQRGDVQEGKVDGEVMETRSEDGTSFSIFPHDPEELSHVTHALSRSQVADPLPPALPLTPRGRGAGYGLGELGESVLSSPTLLHEWLPARPLTISEMATLQRDLGLGSPMALSPP</sequence>
<comment type="similarity">
    <text evidence="10">Belongs to the protein kinase superfamily. Ser/Thr protein kinase family. MAP kinase subfamily.</text>
</comment>
<evidence type="ECO:0000313" key="13">
    <source>
        <dbReference type="Ensembl" id="ENSEBUP00000016052.1"/>
    </source>
</evidence>
<keyword evidence="2 10" id="KW-0723">Serine/threonine-protein kinase</keyword>
<evidence type="ECO:0000256" key="4">
    <source>
        <dbReference type="ARBA" id="ARBA00022741"/>
    </source>
</evidence>
<comment type="catalytic activity">
    <reaction evidence="8">
        <text>L-seryl-[protein] + ATP = O-phospho-L-seryl-[protein] + ADP + H(+)</text>
        <dbReference type="Rhea" id="RHEA:17989"/>
        <dbReference type="Rhea" id="RHEA-COMP:9863"/>
        <dbReference type="Rhea" id="RHEA-COMP:11604"/>
        <dbReference type="ChEBI" id="CHEBI:15378"/>
        <dbReference type="ChEBI" id="CHEBI:29999"/>
        <dbReference type="ChEBI" id="CHEBI:30616"/>
        <dbReference type="ChEBI" id="CHEBI:83421"/>
        <dbReference type="ChEBI" id="CHEBI:456216"/>
        <dbReference type="EC" id="2.7.11.24"/>
    </reaction>
</comment>
<dbReference type="GO" id="GO:0004707">
    <property type="term" value="F:MAP kinase activity"/>
    <property type="evidence" value="ECO:0007669"/>
    <property type="project" value="UniProtKB-EC"/>
</dbReference>
<dbReference type="GO" id="GO:0005524">
    <property type="term" value="F:ATP binding"/>
    <property type="evidence" value="ECO:0007669"/>
    <property type="project" value="UniProtKB-UniRule"/>
</dbReference>
<feature type="compositionally biased region" description="Basic residues" evidence="11">
    <location>
        <begin position="587"/>
        <end position="606"/>
    </location>
</feature>
<feature type="compositionally biased region" description="Basic and acidic residues" evidence="11">
    <location>
        <begin position="542"/>
        <end position="553"/>
    </location>
</feature>
<feature type="domain" description="Protein kinase" evidence="12">
    <location>
        <begin position="50"/>
        <end position="342"/>
    </location>
</feature>
<dbReference type="Ensembl" id="ENSEBUT00000016628.1">
    <property type="protein sequence ID" value="ENSEBUP00000016052.1"/>
    <property type="gene ID" value="ENSEBUG00000010095.1"/>
</dbReference>
<feature type="region of interest" description="Disordered" evidence="11">
    <location>
        <begin position="396"/>
        <end position="435"/>
    </location>
</feature>
<evidence type="ECO:0000313" key="14">
    <source>
        <dbReference type="Proteomes" id="UP000694388"/>
    </source>
</evidence>
<keyword evidence="5 10" id="KW-0418">Kinase</keyword>
<name>A0A8C4QJZ9_EPTBU</name>
<evidence type="ECO:0000256" key="2">
    <source>
        <dbReference type="ARBA" id="ARBA00022527"/>
    </source>
</evidence>
<dbReference type="GeneTree" id="ENSGT00940000160215"/>
<dbReference type="PROSITE" id="PS00107">
    <property type="entry name" value="PROTEIN_KINASE_ATP"/>
    <property type="match status" value="1"/>
</dbReference>
<dbReference type="EC" id="2.7.11.24" evidence="10"/>
<dbReference type="PANTHER" id="PTHR24055">
    <property type="entry name" value="MITOGEN-ACTIVATED PROTEIN KINASE"/>
    <property type="match status" value="1"/>
</dbReference>
<keyword evidence="10" id="KW-0460">Magnesium</keyword>
<dbReference type="Proteomes" id="UP000694388">
    <property type="component" value="Unplaced"/>
</dbReference>
<dbReference type="PROSITE" id="PS00108">
    <property type="entry name" value="PROTEIN_KINASE_ST"/>
    <property type="match status" value="1"/>
</dbReference>
<evidence type="ECO:0000256" key="11">
    <source>
        <dbReference type="SAM" id="MobiDB-lite"/>
    </source>
</evidence>
<keyword evidence="4 9" id="KW-0547">Nucleotide-binding</keyword>
<evidence type="ECO:0000259" key="12">
    <source>
        <dbReference type="PROSITE" id="PS50011"/>
    </source>
</evidence>
<feature type="region of interest" description="Disordered" evidence="11">
    <location>
        <begin position="675"/>
        <end position="695"/>
    </location>
</feature>
<dbReference type="InterPro" id="IPR050117">
    <property type="entry name" value="MAPK"/>
</dbReference>
<feature type="compositionally biased region" description="Gly residues" evidence="11">
    <location>
        <begin position="609"/>
        <end position="621"/>
    </location>
</feature>
<dbReference type="FunFam" id="1.10.510.10:FF:000040">
    <property type="entry name" value="Mitogen-activated protein kinase"/>
    <property type="match status" value="1"/>
</dbReference>
<dbReference type="InterPro" id="IPR000719">
    <property type="entry name" value="Prot_kinase_dom"/>
</dbReference>
<dbReference type="FunFam" id="3.30.200.20:FF:000046">
    <property type="entry name" value="Mitogen-activated protein kinase"/>
    <property type="match status" value="1"/>
</dbReference>
<feature type="region of interest" description="Disordered" evidence="11">
    <location>
        <begin position="492"/>
        <end position="621"/>
    </location>
</feature>
<keyword evidence="14" id="KW-1185">Reference proteome</keyword>
<proteinExistence type="inferred from homology"/>
<dbReference type="InterPro" id="IPR011009">
    <property type="entry name" value="Kinase-like_dom_sf"/>
</dbReference>
<comment type="activity regulation">
    <text evidence="10">Activated by threonine and tyrosine phosphorylation.</text>
</comment>
<keyword evidence="3 10" id="KW-0808">Transferase</keyword>
<feature type="binding site" evidence="9">
    <location>
        <position position="80"/>
    </location>
    <ligand>
        <name>ATP</name>
        <dbReference type="ChEBI" id="CHEBI:30616"/>
    </ligand>
</feature>
<evidence type="ECO:0000256" key="10">
    <source>
        <dbReference type="RuleBase" id="RU361165"/>
    </source>
</evidence>
<dbReference type="Gene3D" id="1.10.510.10">
    <property type="entry name" value="Transferase(Phosphotransferase) domain 1"/>
    <property type="match status" value="1"/>
</dbReference>